<organism evidence="1 2">
    <name type="scientific">Bacillus suaedaesalsae</name>
    <dbReference type="NCBI Taxonomy" id="2810349"/>
    <lineage>
        <taxon>Bacteria</taxon>
        <taxon>Bacillati</taxon>
        <taxon>Bacillota</taxon>
        <taxon>Bacilli</taxon>
        <taxon>Bacillales</taxon>
        <taxon>Bacillaceae</taxon>
        <taxon>Bacillus</taxon>
    </lineage>
</organism>
<name>A0ABS2DM17_9BACI</name>
<dbReference type="InterPro" id="IPR010419">
    <property type="entry name" value="CO_DH_gsu"/>
</dbReference>
<keyword evidence="2" id="KW-1185">Reference proteome</keyword>
<dbReference type="SUPFAM" id="SSF55961">
    <property type="entry name" value="Bet v1-like"/>
    <property type="match status" value="1"/>
</dbReference>
<reference evidence="1 2" key="1">
    <citation type="submission" date="2021-02" db="EMBL/GenBank/DDBJ databases">
        <title>Bacillus sp. RD4P76, an endophyte from a halophyte.</title>
        <authorList>
            <person name="Sun J.-Q."/>
        </authorList>
    </citation>
    <scope>NUCLEOTIDE SEQUENCE [LARGE SCALE GENOMIC DNA]</scope>
    <source>
        <strain evidence="1 2">RD4P76</strain>
    </source>
</reference>
<dbReference type="Proteomes" id="UP001518925">
    <property type="component" value="Unassembled WGS sequence"/>
</dbReference>
<dbReference type="Pfam" id="PF06240">
    <property type="entry name" value="COXG"/>
    <property type="match status" value="1"/>
</dbReference>
<comment type="caution">
    <text evidence="1">The sequence shown here is derived from an EMBL/GenBank/DDBJ whole genome shotgun (WGS) entry which is preliminary data.</text>
</comment>
<evidence type="ECO:0000313" key="2">
    <source>
        <dbReference type="Proteomes" id="UP001518925"/>
    </source>
</evidence>
<dbReference type="EMBL" id="JAFELM010000043">
    <property type="protein sequence ID" value="MBM6619537.1"/>
    <property type="molecule type" value="Genomic_DNA"/>
</dbReference>
<dbReference type="RefSeq" id="WP_204205012.1">
    <property type="nucleotide sequence ID" value="NZ_JAFELM010000043.1"/>
</dbReference>
<dbReference type="InterPro" id="IPR023393">
    <property type="entry name" value="START-like_dom_sf"/>
</dbReference>
<gene>
    <name evidence="1" type="ORF">JR050_17895</name>
</gene>
<proteinExistence type="predicted"/>
<dbReference type="CDD" id="cd07812">
    <property type="entry name" value="SRPBCC"/>
    <property type="match status" value="1"/>
</dbReference>
<accession>A0ABS2DM17</accession>
<evidence type="ECO:0000313" key="1">
    <source>
        <dbReference type="EMBL" id="MBM6619537.1"/>
    </source>
</evidence>
<dbReference type="Gene3D" id="3.30.530.20">
    <property type="match status" value="1"/>
</dbReference>
<sequence length="152" mass="17034">MPSEIYSVNVNAPIQSVWNFVSVMDQWAPLVPGYIAHEILSDKESTWKFKSDIGIMKKKVYLKVDITNWSEPTKVTFNLTGINEKFTGHGFFEAEAITDKITRMTGSLTIEAQGAMSKMVNSILQNTVPEMTRQLTEAVASRIEELQSTPTS</sequence>
<protein>
    <submittedName>
        <fullName evidence="1">SRPBCC family protein</fullName>
    </submittedName>
</protein>